<dbReference type="GO" id="GO:0030154">
    <property type="term" value="P:cell differentiation"/>
    <property type="evidence" value="ECO:0007669"/>
    <property type="project" value="TreeGrafter"/>
</dbReference>
<dbReference type="Gene3D" id="1.20.5.340">
    <property type="match status" value="1"/>
</dbReference>
<evidence type="ECO:0000313" key="2">
    <source>
        <dbReference type="Proteomes" id="UP001178461"/>
    </source>
</evidence>
<keyword evidence="2" id="KW-1185">Reference proteome</keyword>
<protein>
    <submittedName>
        <fullName evidence="1">Uncharacterized protein</fullName>
    </submittedName>
</protein>
<accession>A0AA35K2Y1</accession>
<sequence length="161" mass="17100">MPFPLRTVSPLKLCRLEEDAAAAAAAAAPRDKGGSPAGRGGAEGLLFGSLEEVCSHSLVSLLWQLSDLSRCAGDVFGGIQTQADSLGRRSARLQHRLDSLKALAARLDHRKVKIRKSLSGLEGAGRARWAAAWLTWREFRPGCGGGFALGRLLEPLVAVLC</sequence>
<name>A0AA35K2Y1_9SAUR</name>
<evidence type="ECO:0000313" key="1">
    <source>
        <dbReference type="EMBL" id="CAI5770191.1"/>
    </source>
</evidence>
<dbReference type="EMBL" id="OX395128">
    <property type="protein sequence ID" value="CAI5770191.1"/>
    <property type="molecule type" value="Genomic_DNA"/>
</dbReference>
<dbReference type="PANTHER" id="PTHR23039:SF3">
    <property type="entry name" value="NHS-LIKE PROTEIN 1"/>
    <property type="match status" value="1"/>
</dbReference>
<organism evidence="1 2">
    <name type="scientific">Podarcis lilfordi</name>
    <name type="common">Lilford's wall lizard</name>
    <dbReference type="NCBI Taxonomy" id="74358"/>
    <lineage>
        <taxon>Eukaryota</taxon>
        <taxon>Metazoa</taxon>
        <taxon>Chordata</taxon>
        <taxon>Craniata</taxon>
        <taxon>Vertebrata</taxon>
        <taxon>Euteleostomi</taxon>
        <taxon>Lepidosauria</taxon>
        <taxon>Squamata</taxon>
        <taxon>Bifurcata</taxon>
        <taxon>Unidentata</taxon>
        <taxon>Episquamata</taxon>
        <taxon>Laterata</taxon>
        <taxon>Lacertibaenia</taxon>
        <taxon>Lacertidae</taxon>
        <taxon>Podarcis</taxon>
    </lineage>
</organism>
<proteinExistence type="predicted"/>
<dbReference type="Proteomes" id="UP001178461">
    <property type="component" value="Chromosome 3"/>
</dbReference>
<dbReference type="PANTHER" id="PTHR23039">
    <property type="entry name" value="NANCE-HORAN SYNDROME PROTEIN"/>
    <property type="match status" value="1"/>
</dbReference>
<dbReference type="AlphaFoldDB" id="A0AA35K2Y1"/>
<gene>
    <name evidence="1" type="ORF">PODLI_1B039665</name>
</gene>
<reference evidence="1" key="1">
    <citation type="submission" date="2022-12" db="EMBL/GenBank/DDBJ databases">
        <authorList>
            <person name="Alioto T."/>
            <person name="Alioto T."/>
            <person name="Gomez Garrido J."/>
        </authorList>
    </citation>
    <scope>NUCLEOTIDE SEQUENCE</scope>
</reference>